<dbReference type="NCBIfam" id="TIGR03060">
    <property type="entry name" value="PS_II_psb29"/>
    <property type="match status" value="1"/>
</dbReference>
<evidence type="ECO:0000256" key="1">
    <source>
        <dbReference type="ARBA" id="ARBA00023054"/>
    </source>
</evidence>
<dbReference type="GO" id="GO:0010207">
    <property type="term" value="P:photosystem II assembly"/>
    <property type="evidence" value="ECO:0007669"/>
    <property type="project" value="InterPro"/>
</dbReference>
<dbReference type="HAMAP" id="MF_01843">
    <property type="entry name" value="Thf1"/>
    <property type="match status" value="1"/>
</dbReference>
<dbReference type="AlphaFoldDB" id="A0A9P1KDC4"/>
<evidence type="ECO:0000313" key="4">
    <source>
        <dbReference type="EMBL" id="CDM93980.1"/>
    </source>
</evidence>
<organism evidence="4 5">
    <name type="scientific">Limnospira indica PCC 8005</name>
    <dbReference type="NCBI Taxonomy" id="376219"/>
    <lineage>
        <taxon>Bacteria</taxon>
        <taxon>Bacillati</taxon>
        <taxon>Cyanobacteriota</taxon>
        <taxon>Cyanophyceae</taxon>
        <taxon>Oscillatoriophycideae</taxon>
        <taxon>Oscillatoriales</taxon>
        <taxon>Sirenicapillariaceae</taxon>
        <taxon>Limnospira</taxon>
    </lineage>
</organism>
<feature type="region of interest" description="Disordered" evidence="3">
    <location>
        <begin position="209"/>
        <end position="243"/>
    </location>
</feature>
<keyword evidence="1 2" id="KW-0175">Coiled coil</keyword>
<proteinExistence type="inferred from homology"/>
<comment type="function">
    <text evidence="2">May be involved in photosynthetic membrane biogenesis.</text>
</comment>
<reference evidence="4 5" key="1">
    <citation type="submission" date="2014-02" db="EMBL/GenBank/DDBJ databases">
        <authorList>
            <person name="Genoscope - CEA"/>
        </authorList>
    </citation>
    <scope>NUCLEOTIDE SEQUENCE [LARGE SCALE GENOMIC DNA]</scope>
    <source>
        <strain evidence="4 5">PCC 8005</strain>
    </source>
</reference>
<keyword evidence="5" id="KW-1185">Reference proteome</keyword>
<protein>
    <recommendedName>
        <fullName evidence="2">Protein Thf1</fullName>
    </recommendedName>
</protein>
<evidence type="ECO:0000313" key="5">
    <source>
        <dbReference type="Proteomes" id="UP000032946"/>
    </source>
</evidence>
<dbReference type="GO" id="GO:0030096">
    <property type="term" value="C:plasma membrane-derived thylakoid photosystem II"/>
    <property type="evidence" value="ECO:0007669"/>
    <property type="project" value="TreeGrafter"/>
</dbReference>
<feature type="compositionally biased region" description="Polar residues" evidence="3">
    <location>
        <begin position="221"/>
        <end position="233"/>
    </location>
</feature>
<dbReference type="PANTHER" id="PTHR34793:SF1">
    <property type="entry name" value="PROTEIN THYLAKOID FORMATION 1, CHLOROPLASTIC"/>
    <property type="match status" value="1"/>
</dbReference>
<feature type="compositionally biased region" description="Basic and acidic residues" evidence="3">
    <location>
        <begin position="234"/>
        <end position="243"/>
    </location>
</feature>
<gene>
    <name evidence="2" type="primary">thf1</name>
    <name evidence="4" type="ORF">ARTHRO_11654</name>
</gene>
<dbReference type="PANTHER" id="PTHR34793">
    <property type="entry name" value="PROTEIN THYLAKOID FORMATION 1, CHLOROPLASTIC"/>
    <property type="match status" value="1"/>
</dbReference>
<feature type="compositionally biased region" description="Basic and acidic residues" evidence="3">
    <location>
        <begin position="211"/>
        <end position="220"/>
    </location>
</feature>
<evidence type="ECO:0000256" key="3">
    <source>
        <dbReference type="SAM" id="MobiDB-lite"/>
    </source>
</evidence>
<evidence type="ECO:0000256" key="2">
    <source>
        <dbReference type="HAMAP-Rule" id="MF_01843"/>
    </source>
</evidence>
<name>A0A9P1KDC4_9CYAN</name>
<dbReference type="RefSeq" id="WP_008049328.1">
    <property type="nucleotide sequence ID" value="NZ_FO818640.1"/>
</dbReference>
<dbReference type="Pfam" id="PF11264">
    <property type="entry name" value="ThylakoidFormat"/>
    <property type="match status" value="1"/>
</dbReference>
<dbReference type="EMBL" id="FO818640">
    <property type="protein sequence ID" value="CDM93980.1"/>
    <property type="molecule type" value="Genomic_DNA"/>
</dbReference>
<dbReference type="Proteomes" id="UP000032946">
    <property type="component" value="Chromosome"/>
</dbReference>
<sequence length="243" mass="27477">MNNIRTVSDTKRAFYNIHTRPINSIYRRVVEELMVEMHLLSVNVDFKYDPIYALGVVTAFDRFMQGYIPEADKLSIWAALIMAQESDPNQYRADATALEAQAATLSVKDLTERAKIAQESSGDDPLQSCFHAIANNPKFKYSRLFAIGLYTLLEKSDVTAAQDSEGLKNIIIDFSEALRLPKDKLEKDLDLYRTNLEKVAQARLMVEEMTQAERKKREQRAAQSQTATSGSKNPSKDDQVSDS</sequence>
<dbReference type="InterPro" id="IPR017499">
    <property type="entry name" value="Thf1"/>
</dbReference>
<accession>A0A9P1KDC4</accession>
<comment type="similarity">
    <text evidence="2">Belongs to the THF1 family.</text>
</comment>